<dbReference type="InterPro" id="IPR014189">
    <property type="entry name" value="Quinone_OxRdtase_PIG3"/>
</dbReference>
<name>A0A2Z4FMW9_9DELT</name>
<keyword evidence="4" id="KW-1185">Reference proteome</keyword>
<dbReference type="InterPro" id="IPR013149">
    <property type="entry name" value="ADH-like_C"/>
</dbReference>
<accession>A0A2Z4FMW9</accession>
<dbReference type="InterPro" id="IPR036291">
    <property type="entry name" value="NAD(P)-bd_dom_sf"/>
</dbReference>
<evidence type="ECO:0000313" key="3">
    <source>
        <dbReference type="EMBL" id="AWV90331.1"/>
    </source>
</evidence>
<keyword evidence="1" id="KW-0521">NADP</keyword>
<dbReference type="SUPFAM" id="SSF51735">
    <property type="entry name" value="NAD(P)-binding Rossmann-fold domains"/>
    <property type="match status" value="1"/>
</dbReference>
<dbReference type="AlphaFoldDB" id="A0A2Z4FMW9"/>
<dbReference type="OrthoDB" id="9780520at2"/>
<reference evidence="3 4" key="1">
    <citation type="submission" date="2018-06" db="EMBL/GenBank/DDBJ databases">
        <title>Lujinxingia sediminis gen. nov. sp. nov., a new facultative anaerobic member of the class Deltaproteobacteria, and proposal of Lujinxingaceae fam. nov.</title>
        <authorList>
            <person name="Guo L.-Y."/>
            <person name="Li C.-M."/>
            <person name="Wang S."/>
            <person name="Du Z.-J."/>
        </authorList>
    </citation>
    <scope>NUCLEOTIDE SEQUENCE [LARGE SCALE GENOMIC DNA]</scope>
    <source>
        <strain evidence="3 4">FA350</strain>
    </source>
</reference>
<evidence type="ECO:0000256" key="2">
    <source>
        <dbReference type="ARBA" id="ARBA00023002"/>
    </source>
</evidence>
<evidence type="ECO:0000313" key="4">
    <source>
        <dbReference type="Proteomes" id="UP000249799"/>
    </source>
</evidence>
<dbReference type="InterPro" id="IPR020843">
    <property type="entry name" value="ER"/>
</dbReference>
<dbReference type="InterPro" id="IPR013154">
    <property type="entry name" value="ADH-like_N"/>
</dbReference>
<organism evidence="3 4">
    <name type="scientific">Bradymonas sediminis</name>
    <dbReference type="NCBI Taxonomy" id="1548548"/>
    <lineage>
        <taxon>Bacteria</taxon>
        <taxon>Deltaproteobacteria</taxon>
        <taxon>Bradymonadales</taxon>
        <taxon>Bradymonadaceae</taxon>
        <taxon>Bradymonas</taxon>
    </lineage>
</organism>
<dbReference type="NCBIfam" id="TIGR02824">
    <property type="entry name" value="quinone_pig3"/>
    <property type="match status" value="1"/>
</dbReference>
<dbReference type="Gene3D" id="3.40.50.720">
    <property type="entry name" value="NAD(P)-binding Rossmann-like Domain"/>
    <property type="match status" value="1"/>
</dbReference>
<dbReference type="InterPro" id="IPR011032">
    <property type="entry name" value="GroES-like_sf"/>
</dbReference>
<dbReference type="Gene3D" id="3.90.180.10">
    <property type="entry name" value="Medium-chain alcohol dehydrogenases, catalytic domain"/>
    <property type="match status" value="1"/>
</dbReference>
<dbReference type="CDD" id="cd05276">
    <property type="entry name" value="p53_inducible_oxidoreductase"/>
    <property type="match status" value="1"/>
</dbReference>
<dbReference type="SMART" id="SM00829">
    <property type="entry name" value="PKS_ER"/>
    <property type="match status" value="1"/>
</dbReference>
<dbReference type="PANTHER" id="PTHR48106:SF8">
    <property type="entry name" value="OS02G0805600 PROTEIN"/>
    <property type="match status" value="1"/>
</dbReference>
<dbReference type="SUPFAM" id="SSF50129">
    <property type="entry name" value="GroES-like"/>
    <property type="match status" value="1"/>
</dbReference>
<proteinExistence type="predicted"/>
<sequence>MKAIQIKENAERNMVLAEVPRPSPGPGEVLIKAVATAVNRADLLQRTGRYPVPEGASEILGLEVSGTIAEVGEGVQGWQRGDRVCCLLSGGGYAEYVVAPAPLLLAVPDEMDLVEAAGIPEVFFTAYLNVFLEANLAEGERVLVHAGASGVGSAAIQLCNLFDSPVYATASAAKLGFLRELGVEAAIDRHREDFAEQIKELTDGEGVDIILDPVGADYLQKNISVLKLRGRLVLIGLLSGANTELSLTPILMRRLRVIGSVLRSRTLAEKTEIAERFRQEIWPWFQRGELRPIIDRTLPIAQAEQAHAVLRNNENIGKVLLTF</sequence>
<dbReference type="Pfam" id="PF00107">
    <property type="entry name" value="ADH_zinc_N"/>
    <property type="match status" value="1"/>
</dbReference>
<dbReference type="Pfam" id="PF08240">
    <property type="entry name" value="ADH_N"/>
    <property type="match status" value="1"/>
</dbReference>
<dbReference type="GO" id="GO:0070402">
    <property type="term" value="F:NADPH binding"/>
    <property type="evidence" value="ECO:0007669"/>
    <property type="project" value="TreeGrafter"/>
</dbReference>
<dbReference type="RefSeq" id="WP_111335713.1">
    <property type="nucleotide sequence ID" value="NZ_CP030032.1"/>
</dbReference>
<dbReference type="Proteomes" id="UP000249799">
    <property type="component" value="Chromosome"/>
</dbReference>
<dbReference type="KEGG" id="bsed:DN745_13730"/>
<evidence type="ECO:0000256" key="1">
    <source>
        <dbReference type="ARBA" id="ARBA00022857"/>
    </source>
</evidence>
<dbReference type="EMBL" id="CP030032">
    <property type="protein sequence ID" value="AWV90331.1"/>
    <property type="molecule type" value="Genomic_DNA"/>
</dbReference>
<gene>
    <name evidence="3" type="ORF">DN745_13730</name>
</gene>
<protein>
    <submittedName>
        <fullName evidence="3">NAD(P)H-quinone oxidoreductase</fullName>
    </submittedName>
</protein>
<dbReference type="GO" id="GO:0016651">
    <property type="term" value="F:oxidoreductase activity, acting on NAD(P)H"/>
    <property type="evidence" value="ECO:0007669"/>
    <property type="project" value="TreeGrafter"/>
</dbReference>
<keyword evidence="2" id="KW-0560">Oxidoreductase</keyword>
<dbReference type="PANTHER" id="PTHR48106">
    <property type="entry name" value="QUINONE OXIDOREDUCTASE PIG3-RELATED"/>
    <property type="match status" value="1"/>
</dbReference>